<dbReference type="STRING" id="1161919.EPIR_1919"/>
<organism evidence="1 2">
    <name type="scientific">Erwinia piriflorinigrans CFBP 5888</name>
    <dbReference type="NCBI Taxonomy" id="1161919"/>
    <lineage>
        <taxon>Bacteria</taxon>
        <taxon>Pseudomonadati</taxon>
        <taxon>Pseudomonadota</taxon>
        <taxon>Gammaproteobacteria</taxon>
        <taxon>Enterobacterales</taxon>
        <taxon>Erwiniaceae</taxon>
        <taxon>Erwinia</taxon>
    </lineage>
</organism>
<dbReference type="Proteomes" id="UP000018217">
    <property type="component" value="Unassembled WGS sequence"/>
</dbReference>
<keyword evidence="2" id="KW-1185">Reference proteome</keyword>
<evidence type="ECO:0000313" key="2">
    <source>
        <dbReference type="Proteomes" id="UP000018217"/>
    </source>
</evidence>
<reference evidence="1 2" key="1">
    <citation type="journal article" date="2013" name="Syst. Appl. Microbiol.">
        <title>Phylogenetic position and virulence apparatus of the pear flower necrosis pathogen Erwinia piriflorinigrans CFBP 5888T as assessed by comparative genomics.</title>
        <authorList>
            <person name="Smits T.H."/>
            <person name="Rezzonico F."/>
            <person name="Lopez M.M."/>
            <person name="Blom J."/>
            <person name="Goesmann A."/>
            <person name="Frey J.E."/>
            <person name="Duffy B."/>
        </authorList>
    </citation>
    <scope>NUCLEOTIDE SEQUENCE [LARGE SCALE GENOMIC DNA]</scope>
    <source>
        <strain evidence="2">CFBP5888</strain>
    </source>
</reference>
<name>V5Z7P7_9GAMM</name>
<proteinExistence type="predicted"/>
<comment type="caution">
    <text evidence="1">The sequence shown here is derived from an EMBL/GenBank/DDBJ whole genome shotgun (WGS) entry which is preliminary data.</text>
</comment>
<protein>
    <submittedName>
        <fullName evidence="1">Uncharacterized protein</fullName>
    </submittedName>
</protein>
<dbReference type="AlphaFoldDB" id="V5Z7P7"/>
<accession>V5Z7P7</accession>
<dbReference type="EMBL" id="CAHS01000015">
    <property type="protein sequence ID" value="CCG87284.1"/>
    <property type="molecule type" value="Genomic_DNA"/>
</dbReference>
<sequence length="44" mass="4935">MVNVPVYHYCLNGYLLHFAKSPFNNAQNATYMGNKFTADSAYGT</sequence>
<gene>
    <name evidence="1" type="ORF">EPIR_1919</name>
</gene>
<evidence type="ECO:0000313" key="1">
    <source>
        <dbReference type="EMBL" id="CCG87284.1"/>
    </source>
</evidence>